<dbReference type="AlphaFoldDB" id="A0A6B0XXB0"/>
<dbReference type="SUPFAM" id="SSF90123">
    <property type="entry name" value="ABC transporter transmembrane region"/>
    <property type="match status" value="1"/>
</dbReference>
<feature type="domain" description="ABC transmembrane type-1" evidence="6">
    <location>
        <begin position="40"/>
        <end position="322"/>
    </location>
</feature>
<evidence type="ECO:0000256" key="2">
    <source>
        <dbReference type="ARBA" id="ARBA00022692"/>
    </source>
</evidence>
<evidence type="ECO:0000259" key="6">
    <source>
        <dbReference type="PROSITE" id="PS50929"/>
    </source>
</evidence>
<accession>A0A6B0XXB0</accession>
<dbReference type="GO" id="GO:0005524">
    <property type="term" value="F:ATP binding"/>
    <property type="evidence" value="ECO:0007669"/>
    <property type="project" value="UniProtKB-KW"/>
</dbReference>
<dbReference type="Pfam" id="PF00005">
    <property type="entry name" value="ABC_tran"/>
    <property type="match status" value="1"/>
</dbReference>
<feature type="non-terminal residue" evidence="7">
    <location>
        <position position="493"/>
    </location>
</feature>
<dbReference type="EMBL" id="VXRY01000085">
    <property type="protein sequence ID" value="MXY32895.1"/>
    <property type="molecule type" value="Genomic_DNA"/>
</dbReference>
<dbReference type="PANTHER" id="PTHR43394:SF1">
    <property type="entry name" value="ATP-BINDING CASSETTE SUB-FAMILY B MEMBER 10, MITOCHONDRIAL"/>
    <property type="match status" value="1"/>
</dbReference>
<dbReference type="InterPro" id="IPR003439">
    <property type="entry name" value="ABC_transporter-like_ATP-bd"/>
</dbReference>
<keyword evidence="3 5" id="KW-1133">Transmembrane helix</keyword>
<feature type="transmembrane region" description="Helical" evidence="5">
    <location>
        <begin position="158"/>
        <end position="175"/>
    </location>
</feature>
<dbReference type="Gene3D" id="3.40.50.300">
    <property type="entry name" value="P-loop containing nucleotide triphosphate hydrolases"/>
    <property type="match status" value="1"/>
</dbReference>
<keyword evidence="2 5" id="KW-0812">Transmembrane</keyword>
<dbReference type="InterPro" id="IPR036640">
    <property type="entry name" value="ABC1_TM_sf"/>
</dbReference>
<gene>
    <name evidence="7" type="ORF">F4Y60_02155</name>
</gene>
<dbReference type="InterPro" id="IPR027417">
    <property type="entry name" value="P-loop_NTPase"/>
</dbReference>
<keyword evidence="7" id="KW-0547">Nucleotide-binding</keyword>
<name>A0A6B0XXB0_9RHOB</name>
<dbReference type="InterPro" id="IPR039421">
    <property type="entry name" value="Type_1_exporter"/>
</dbReference>
<keyword evidence="7" id="KW-0067">ATP-binding</keyword>
<evidence type="ECO:0000256" key="5">
    <source>
        <dbReference type="SAM" id="Phobius"/>
    </source>
</evidence>
<organism evidence="7">
    <name type="scientific">Boseongicola sp. SB0664_bin_43</name>
    <dbReference type="NCBI Taxonomy" id="2604844"/>
    <lineage>
        <taxon>Bacteria</taxon>
        <taxon>Pseudomonadati</taxon>
        <taxon>Pseudomonadota</taxon>
        <taxon>Alphaproteobacteria</taxon>
        <taxon>Rhodobacterales</taxon>
        <taxon>Paracoccaceae</taxon>
        <taxon>Boseongicola</taxon>
    </lineage>
</organism>
<dbReference type="GO" id="GO:0005886">
    <property type="term" value="C:plasma membrane"/>
    <property type="evidence" value="ECO:0007669"/>
    <property type="project" value="UniProtKB-SubCell"/>
</dbReference>
<feature type="transmembrane region" description="Helical" evidence="5">
    <location>
        <begin position="261"/>
        <end position="281"/>
    </location>
</feature>
<protein>
    <submittedName>
        <fullName evidence="7">ABC transporter ATP-binding protein</fullName>
    </submittedName>
</protein>
<dbReference type="GO" id="GO:0016887">
    <property type="term" value="F:ATP hydrolysis activity"/>
    <property type="evidence" value="ECO:0007669"/>
    <property type="project" value="InterPro"/>
</dbReference>
<feature type="transmembrane region" description="Helical" evidence="5">
    <location>
        <begin position="39"/>
        <end position="60"/>
    </location>
</feature>
<dbReference type="PANTHER" id="PTHR43394">
    <property type="entry name" value="ATP-DEPENDENT PERMEASE MDL1, MITOCHONDRIAL"/>
    <property type="match status" value="1"/>
</dbReference>
<dbReference type="Gene3D" id="1.20.1560.10">
    <property type="entry name" value="ABC transporter type 1, transmembrane domain"/>
    <property type="match status" value="1"/>
</dbReference>
<feature type="transmembrane region" description="Helical" evidence="5">
    <location>
        <begin position="181"/>
        <end position="201"/>
    </location>
</feature>
<keyword evidence="4 5" id="KW-0472">Membrane</keyword>
<dbReference type="Pfam" id="PF00664">
    <property type="entry name" value="ABC_membrane"/>
    <property type="match status" value="1"/>
</dbReference>
<comment type="caution">
    <text evidence="7">The sequence shown here is derived from an EMBL/GenBank/DDBJ whole genome shotgun (WGS) entry which is preliminary data.</text>
</comment>
<dbReference type="CDD" id="cd18552">
    <property type="entry name" value="ABC_6TM_MsbA_like"/>
    <property type="match status" value="1"/>
</dbReference>
<comment type="subcellular location">
    <subcellularLocation>
        <location evidence="1">Cell membrane</location>
        <topology evidence="1">Multi-pass membrane protein</topology>
    </subcellularLocation>
</comment>
<evidence type="ECO:0000256" key="3">
    <source>
        <dbReference type="ARBA" id="ARBA00022989"/>
    </source>
</evidence>
<dbReference type="PROSITE" id="PS50929">
    <property type="entry name" value="ABC_TM1F"/>
    <property type="match status" value="1"/>
</dbReference>
<reference evidence="7" key="1">
    <citation type="submission" date="2019-09" db="EMBL/GenBank/DDBJ databases">
        <title>Characterisation of the sponge microbiome using genome-centric metagenomics.</title>
        <authorList>
            <person name="Engelberts J.P."/>
            <person name="Robbins S.J."/>
            <person name="De Goeij J.M."/>
            <person name="Aranda M."/>
            <person name="Bell S.C."/>
            <person name="Webster N.S."/>
        </authorList>
    </citation>
    <scope>NUCLEOTIDE SEQUENCE</scope>
    <source>
        <strain evidence="7">SB0664_bin_43</strain>
    </source>
</reference>
<proteinExistence type="predicted"/>
<dbReference type="SUPFAM" id="SSF52540">
    <property type="entry name" value="P-loop containing nucleoside triphosphate hydrolases"/>
    <property type="match status" value="1"/>
</dbReference>
<dbReference type="GO" id="GO:0015421">
    <property type="term" value="F:ABC-type oligopeptide transporter activity"/>
    <property type="evidence" value="ECO:0007669"/>
    <property type="project" value="TreeGrafter"/>
</dbReference>
<dbReference type="InterPro" id="IPR011527">
    <property type="entry name" value="ABC1_TM_dom"/>
</dbReference>
<sequence length="493" mass="53190">MSENSQTSADWSGPHRAHSNRELIGWVWRSYLKRHWPKIAAALVLMAIEGSMLGALSYIVQPMFDLVFLAGNRSAIYWVAGVIAGIFLVRAVSDFGHRLLMNGAGLAVTSSMQRDMLGHLLTLDSAYFQFNAPGTLIERVRGDTTLANQIWMQVLGTAWREVVTVIALLGVAISVDWRWTIVAVAGVPILLGPVLGMQRYVRKKALAARELAARLSTLLDEIFHGMDTIKLNNSEAFEDVRFGAAVDRYLNQEMKVRIGQAGLPSTMDVVAAIGFASVVIYGGGEIIDGKKTVGQFMSFFTAIALLFDPFRRLANVAGAWQATRASLERIRNVFHVAPSIHAPARPAALPDNPRGADIRFERVAASYGHVPALREVTFLAKAGETTALVGASGAGKSTIFSVLTRLLDADSGKITVGGVPSTEFGLADLRQLFSVVTQDAPMFDESLRHNIVLATPDVTEERVSAAVDAAHLRDFVAGSPEGLETPAGPRGTG</sequence>
<evidence type="ECO:0000256" key="4">
    <source>
        <dbReference type="ARBA" id="ARBA00023136"/>
    </source>
</evidence>
<evidence type="ECO:0000256" key="1">
    <source>
        <dbReference type="ARBA" id="ARBA00004651"/>
    </source>
</evidence>
<evidence type="ECO:0000313" key="7">
    <source>
        <dbReference type="EMBL" id="MXY32895.1"/>
    </source>
</evidence>
<feature type="transmembrane region" description="Helical" evidence="5">
    <location>
        <begin position="75"/>
        <end position="92"/>
    </location>
</feature>